<name>A0A8J6YWW0_9RHOB</name>
<evidence type="ECO:0000313" key="1">
    <source>
        <dbReference type="EMBL" id="MBE3639370.1"/>
    </source>
</evidence>
<accession>A0A8J6YWW0</accession>
<sequence>MTFDEAVRFDPRRLADLYRTMGEIGAENVLCDTMEELTIQLVRIEKLGRRARLQEVREIAERIAPRAEQIGLAGLAGAARAVADCVRLGDRTGAVATMARLSRMGDKSLSAIWDPQGMML</sequence>
<reference evidence="1" key="1">
    <citation type="submission" date="2020-09" db="EMBL/GenBank/DDBJ databases">
        <title>A novel bacterium of genus Mangrovicoccus, isolated from South China Sea.</title>
        <authorList>
            <person name="Huang H."/>
            <person name="Mo K."/>
            <person name="Hu Y."/>
        </authorList>
    </citation>
    <scope>NUCLEOTIDE SEQUENCE</scope>
    <source>
        <strain evidence="1">HB182678</strain>
    </source>
</reference>
<dbReference type="Proteomes" id="UP000609121">
    <property type="component" value="Unassembled WGS sequence"/>
</dbReference>
<proteinExistence type="predicted"/>
<gene>
    <name evidence="1" type="ORF">ICN82_14310</name>
</gene>
<dbReference type="GO" id="GO:0000160">
    <property type="term" value="P:phosphorelay signal transduction system"/>
    <property type="evidence" value="ECO:0007669"/>
    <property type="project" value="InterPro"/>
</dbReference>
<dbReference type="AlphaFoldDB" id="A0A8J6YWW0"/>
<keyword evidence="2" id="KW-1185">Reference proteome</keyword>
<protein>
    <submittedName>
        <fullName evidence="1">Uncharacterized protein</fullName>
    </submittedName>
</protein>
<dbReference type="EMBL" id="JACVXA010000045">
    <property type="protein sequence ID" value="MBE3639370.1"/>
    <property type="molecule type" value="Genomic_DNA"/>
</dbReference>
<evidence type="ECO:0000313" key="2">
    <source>
        <dbReference type="Proteomes" id="UP000609121"/>
    </source>
</evidence>
<dbReference type="SUPFAM" id="SSF47226">
    <property type="entry name" value="Histidine-containing phosphotransfer domain, HPT domain"/>
    <property type="match status" value="1"/>
</dbReference>
<comment type="caution">
    <text evidence="1">The sequence shown here is derived from an EMBL/GenBank/DDBJ whole genome shotgun (WGS) entry which is preliminary data.</text>
</comment>
<dbReference type="InterPro" id="IPR036641">
    <property type="entry name" value="HPT_dom_sf"/>
</dbReference>
<dbReference type="RefSeq" id="WP_193183985.1">
    <property type="nucleotide sequence ID" value="NZ_JACVXA010000045.1"/>
</dbReference>
<organism evidence="1 2">
    <name type="scientific">Mangrovicoccus algicola</name>
    <dbReference type="NCBI Taxonomy" id="2771008"/>
    <lineage>
        <taxon>Bacteria</taxon>
        <taxon>Pseudomonadati</taxon>
        <taxon>Pseudomonadota</taxon>
        <taxon>Alphaproteobacteria</taxon>
        <taxon>Rhodobacterales</taxon>
        <taxon>Paracoccaceae</taxon>
        <taxon>Mangrovicoccus</taxon>
    </lineage>
</organism>